<name>A0ABM9H777_STRGL</name>
<evidence type="ECO:0000313" key="3">
    <source>
        <dbReference type="Proteomes" id="UP001154015"/>
    </source>
</evidence>
<accession>A0ABM9H777</accession>
<dbReference type="EMBL" id="CAKXYP010000025">
    <property type="protein sequence ID" value="CAH9419516.1"/>
    <property type="molecule type" value="Genomic_DNA"/>
</dbReference>
<dbReference type="RefSeq" id="WP_318575488.1">
    <property type="nucleotide sequence ID" value="NZ_CAKXYP010000025.1"/>
</dbReference>
<proteinExistence type="predicted"/>
<organism evidence="2 3">
    <name type="scientific">Streptomyces globisporus</name>
    <dbReference type="NCBI Taxonomy" id="1908"/>
    <lineage>
        <taxon>Bacteria</taxon>
        <taxon>Bacillati</taxon>
        <taxon>Actinomycetota</taxon>
        <taxon>Actinomycetes</taxon>
        <taxon>Kitasatosporales</taxon>
        <taxon>Streptomycetaceae</taxon>
        <taxon>Streptomyces</taxon>
    </lineage>
</organism>
<comment type="caution">
    <text evidence="2">The sequence shown here is derived from an EMBL/GenBank/DDBJ whole genome shotgun (WGS) entry which is preliminary data.</text>
</comment>
<protein>
    <submittedName>
        <fullName evidence="2">Uncharacterized protein</fullName>
    </submittedName>
</protein>
<reference evidence="2" key="1">
    <citation type="submission" date="2022-03" db="EMBL/GenBank/DDBJ databases">
        <authorList>
            <person name="Leyn A S."/>
        </authorList>
    </citation>
    <scope>NUCLEOTIDE SEQUENCE</scope>
    <source>
        <strain evidence="2">Streptomyces globisporus 4-3</strain>
    </source>
</reference>
<evidence type="ECO:0000256" key="1">
    <source>
        <dbReference type="SAM" id="MobiDB-lite"/>
    </source>
</evidence>
<evidence type="ECO:0000313" key="2">
    <source>
        <dbReference type="EMBL" id="CAH9419516.1"/>
    </source>
</evidence>
<feature type="region of interest" description="Disordered" evidence="1">
    <location>
        <begin position="38"/>
        <end position="60"/>
    </location>
</feature>
<dbReference type="Proteomes" id="UP001154015">
    <property type="component" value="Unassembled WGS sequence"/>
</dbReference>
<sequence length="60" mass="6739">MIQPGQTRDPWGLKCTCEAGNRFATLHNGRCDLFQKFPPPKATTTREGAPRRTGYTLEDT</sequence>
<gene>
    <name evidence="2" type="ORF">SGL43_06571</name>
</gene>
<keyword evidence="3" id="KW-1185">Reference proteome</keyword>